<accession>A0A9W6HKR1</accession>
<dbReference type="EMBL" id="BSER01000002">
    <property type="protein sequence ID" value="GLJ94450.1"/>
    <property type="molecule type" value="Genomic_DNA"/>
</dbReference>
<dbReference type="RefSeq" id="WP_204962945.1">
    <property type="nucleotide sequence ID" value="NZ_BAAAUR010000008.1"/>
</dbReference>
<feature type="transmembrane region" description="Helical" evidence="1">
    <location>
        <begin position="204"/>
        <end position="226"/>
    </location>
</feature>
<protein>
    <submittedName>
        <fullName evidence="2">Uncharacterized protein</fullName>
    </submittedName>
</protein>
<reference evidence="2" key="2">
    <citation type="submission" date="2023-01" db="EMBL/GenBank/DDBJ databases">
        <authorList>
            <person name="Sun Q."/>
            <person name="Evtushenko L."/>
        </authorList>
    </citation>
    <scope>NUCLEOTIDE SEQUENCE</scope>
    <source>
        <strain evidence="2">VKM Ac-1940</strain>
    </source>
</reference>
<gene>
    <name evidence="2" type="ORF">GCM10017591_05110</name>
</gene>
<feature type="transmembrane region" description="Helical" evidence="1">
    <location>
        <begin position="64"/>
        <end position="86"/>
    </location>
</feature>
<keyword evidence="1" id="KW-0812">Transmembrane</keyword>
<organism evidence="2 3">
    <name type="scientific">Microbacterium dextranolyticum</name>
    <dbReference type="NCBI Taxonomy" id="36806"/>
    <lineage>
        <taxon>Bacteria</taxon>
        <taxon>Bacillati</taxon>
        <taxon>Actinomycetota</taxon>
        <taxon>Actinomycetes</taxon>
        <taxon>Micrococcales</taxon>
        <taxon>Microbacteriaceae</taxon>
        <taxon>Microbacterium</taxon>
    </lineage>
</organism>
<keyword evidence="1" id="KW-1133">Transmembrane helix</keyword>
<keyword evidence="3" id="KW-1185">Reference proteome</keyword>
<keyword evidence="1" id="KW-0472">Membrane</keyword>
<sequence length="375" mass="38936">MSLPPVPSAAPERYALVSGISAYRLSQITRRVTLVLTLLWLIVGLGAGVYLGARGRAPLTTGDIALLVAVGFVPLAVAAALTGVAARRDRAEGAAGYTTRTTGRTSFDQVDPTTGIVVRRAFSAVYTPVAGSAATSATPGPARTASANLSASASGTEYFPVPADARRSAAVTYTIAVAIFLGILLALLLPVAFTVRGGHDRDMFLLTVTVTLAGVALIITGTLVAVARQSRSRVRRVAALRPADVVFLSPRTPELTRALRAAALPSDAVSFGGRLVVSAGSDGIALWRGSTRYGPRLTLGWDRIERVQAGRLMVASGRSQASYRTAHVFVTATPHPIDVPLPILNSRGLAAASAPYANEVMGALARYAPVDAEQG</sequence>
<dbReference type="Proteomes" id="UP001142291">
    <property type="component" value="Unassembled WGS sequence"/>
</dbReference>
<comment type="caution">
    <text evidence="2">The sequence shown here is derived from an EMBL/GenBank/DDBJ whole genome shotgun (WGS) entry which is preliminary data.</text>
</comment>
<proteinExistence type="predicted"/>
<feature type="transmembrane region" description="Helical" evidence="1">
    <location>
        <begin position="170"/>
        <end position="192"/>
    </location>
</feature>
<evidence type="ECO:0000256" key="1">
    <source>
        <dbReference type="SAM" id="Phobius"/>
    </source>
</evidence>
<dbReference type="AlphaFoldDB" id="A0A9W6HKR1"/>
<feature type="transmembrane region" description="Helical" evidence="1">
    <location>
        <begin position="32"/>
        <end position="52"/>
    </location>
</feature>
<evidence type="ECO:0000313" key="2">
    <source>
        <dbReference type="EMBL" id="GLJ94450.1"/>
    </source>
</evidence>
<evidence type="ECO:0000313" key="3">
    <source>
        <dbReference type="Proteomes" id="UP001142291"/>
    </source>
</evidence>
<name>A0A9W6HKR1_9MICO</name>
<reference evidence="2" key="1">
    <citation type="journal article" date="2014" name="Int. J. Syst. Evol. Microbiol.">
        <title>Complete genome sequence of Corynebacterium casei LMG S-19264T (=DSM 44701T), isolated from a smear-ripened cheese.</title>
        <authorList>
            <consortium name="US DOE Joint Genome Institute (JGI-PGF)"/>
            <person name="Walter F."/>
            <person name="Albersmeier A."/>
            <person name="Kalinowski J."/>
            <person name="Ruckert C."/>
        </authorList>
    </citation>
    <scope>NUCLEOTIDE SEQUENCE</scope>
    <source>
        <strain evidence="2">VKM Ac-1940</strain>
    </source>
</reference>